<dbReference type="PANTHER" id="PTHR43080:SF29">
    <property type="entry name" value="OS02G0818000 PROTEIN"/>
    <property type="match status" value="1"/>
</dbReference>
<keyword evidence="1 2" id="KW-0129">CBS domain</keyword>
<dbReference type="PIRSF" id="PIRSF036990">
    <property type="entry name" value="UCP036990_CBS_BON"/>
    <property type="match status" value="1"/>
</dbReference>
<evidence type="ECO:0000259" key="4">
    <source>
        <dbReference type="PROSITE" id="PS51371"/>
    </source>
</evidence>
<name>A0A1M6V176_PSETH</name>
<dbReference type="EMBL" id="FRAP01000011">
    <property type="protein sequence ID" value="SHK75239.1"/>
    <property type="molecule type" value="Genomic_DNA"/>
</dbReference>
<dbReference type="AlphaFoldDB" id="A0A1M6V176"/>
<dbReference type="Gene3D" id="3.30.1340.30">
    <property type="match status" value="1"/>
</dbReference>
<keyword evidence="6" id="KW-1185">Reference proteome</keyword>
<feature type="domain" description="BON" evidence="3">
    <location>
        <begin position="148"/>
        <end position="217"/>
    </location>
</feature>
<feature type="domain" description="CBS" evidence="4">
    <location>
        <begin position="10"/>
        <end position="66"/>
    </location>
</feature>
<dbReference type="PROSITE" id="PS50914">
    <property type="entry name" value="BON"/>
    <property type="match status" value="1"/>
</dbReference>
<reference evidence="5 6" key="1">
    <citation type="submission" date="2016-11" db="EMBL/GenBank/DDBJ databases">
        <authorList>
            <person name="Jaros S."/>
            <person name="Januszkiewicz K."/>
            <person name="Wedrychowicz H."/>
        </authorList>
    </citation>
    <scope>NUCLEOTIDE SEQUENCE [LARGE SCALE GENOMIC DNA]</scope>
    <source>
        <strain evidence="5 6">DSM 43832</strain>
    </source>
</reference>
<dbReference type="InterPro" id="IPR046342">
    <property type="entry name" value="CBS_dom_sf"/>
</dbReference>
<dbReference type="SMART" id="SM00116">
    <property type="entry name" value="CBS"/>
    <property type="match status" value="2"/>
</dbReference>
<organism evidence="5 6">
    <name type="scientific">Pseudonocardia thermophila</name>
    <dbReference type="NCBI Taxonomy" id="1848"/>
    <lineage>
        <taxon>Bacteria</taxon>
        <taxon>Bacillati</taxon>
        <taxon>Actinomycetota</taxon>
        <taxon>Actinomycetes</taxon>
        <taxon>Pseudonocardiales</taxon>
        <taxon>Pseudonocardiaceae</taxon>
        <taxon>Pseudonocardia</taxon>
    </lineage>
</organism>
<dbReference type="InterPro" id="IPR051257">
    <property type="entry name" value="Diverse_CBS-Domain"/>
</dbReference>
<feature type="domain" description="CBS" evidence="4">
    <location>
        <begin position="95"/>
        <end position="151"/>
    </location>
</feature>
<gene>
    <name evidence="5" type="ORF">SAMN05443637_111137</name>
</gene>
<dbReference type="PANTHER" id="PTHR43080">
    <property type="entry name" value="CBS DOMAIN-CONTAINING PROTEIN CBSX3, MITOCHONDRIAL"/>
    <property type="match status" value="1"/>
</dbReference>
<accession>A0A1M6V176</accession>
<dbReference type="PROSITE" id="PS51371">
    <property type="entry name" value="CBS"/>
    <property type="match status" value="2"/>
</dbReference>
<dbReference type="Pfam" id="PF00571">
    <property type="entry name" value="CBS"/>
    <property type="match status" value="2"/>
</dbReference>
<dbReference type="Pfam" id="PF04972">
    <property type="entry name" value="BON"/>
    <property type="match status" value="1"/>
</dbReference>
<proteinExistence type="predicted"/>
<evidence type="ECO:0000256" key="1">
    <source>
        <dbReference type="ARBA" id="ARBA00023122"/>
    </source>
</evidence>
<dbReference type="STRING" id="1848.SAMN05443637_111137"/>
<dbReference type="Proteomes" id="UP000184363">
    <property type="component" value="Unassembled WGS sequence"/>
</dbReference>
<sequence>MRRRTVRDVMTADVVWVRPTSPFAEIARLLHEAEVRAVPVLDEDRRLLGVVSEADLLPTAAEEGSAPRWWRPRHIRRGRHQPRARGSTPVAADLMTTDVVTVAPDLPLGAAARRMRQQGVSWLPVVDADGRVVGVLGRSDVLSVFLRDDEEIRREIVDDVLKRMLVVDPDRVAVDVRGGVVTLSGELDTHAEVELAELFAERVDGVVGVENRLRAAIDETATEYGIDPLS</sequence>
<dbReference type="Gene3D" id="3.10.580.10">
    <property type="entry name" value="CBS-domain"/>
    <property type="match status" value="1"/>
</dbReference>
<evidence type="ECO:0000313" key="5">
    <source>
        <dbReference type="EMBL" id="SHK75239.1"/>
    </source>
</evidence>
<dbReference type="InterPro" id="IPR000644">
    <property type="entry name" value="CBS_dom"/>
</dbReference>
<dbReference type="InterPro" id="IPR007055">
    <property type="entry name" value="BON_dom"/>
</dbReference>
<evidence type="ECO:0000259" key="3">
    <source>
        <dbReference type="PROSITE" id="PS50914"/>
    </source>
</evidence>
<evidence type="ECO:0000313" key="6">
    <source>
        <dbReference type="Proteomes" id="UP000184363"/>
    </source>
</evidence>
<protein>
    <submittedName>
        <fullName evidence="5">BON domain-containing protein</fullName>
    </submittedName>
</protein>
<evidence type="ECO:0000256" key="2">
    <source>
        <dbReference type="PROSITE-ProRule" id="PRU00703"/>
    </source>
</evidence>
<dbReference type="SUPFAM" id="SSF54631">
    <property type="entry name" value="CBS-domain pair"/>
    <property type="match status" value="1"/>
</dbReference>
<dbReference type="CDD" id="cd04586">
    <property type="entry name" value="CBS_pair_BON_assoc"/>
    <property type="match status" value="1"/>
</dbReference>
<dbReference type="InterPro" id="IPR017080">
    <property type="entry name" value="UCP036990_CBS_BON"/>
</dbReference>